<feature type="compositionally biased region" description="Low complexity" evidence="1">
    <location>
        <begin position="365"/>
        <end position="376"/>
    </location>
</feature>
<dbReference type="EMBL" id="JBEZVE010000020">
    <property type="protein sequence ID" value="MEU3785331.1"/>
    <property type="molecule type" value="Genomic_DNA"/>
</dbReference>
<sequence length="426" mass="43313">MSGSPRPPSGPPPPSEPTGGDSAGGGGWEPRRPWWRSAPRVALITTAVVAATALALVLTRPNGGGSNQAGELFMLPAGEEGPNSFTPKTNNPATASVPPATVAPSASSPPENTVPGVRGGQAGLYGGTLNVASCDVELQIKYLQEVPAKNRAFASVLGIDPSQVPGYLRSLTPVQLRLDTRVTNHGYRDGAATSYQAVLQAGTAVMVDSYGVPRVRCACGNPLTPPVAQQSGYKRTGTTWPSYSPSTTVVVNPSVTAVNVFVLYDPHSSHHWIARKPGAGVHQDRPTRPPARPTPVIGVSTPTVPGSRTPSSLPPSGSSSKPPSSKPPSSPSSSKSKGSEPPSSKSSSEPPSSKPPSSEPPSSEPPSSGSSSSEPPGFAPPSSEPGSPEPPSTLSELTGEPESSLSSLPQSPPSVAVTSQSPPVSA</sequence>
<feature type="compositionally biased region" description="Low complexity" evidence="1">
    <location>
        <begin position="392"/>
        <end position="409"/>
    </location>
</feature>
<evidence type="ECO:0000256" key="1">
    <source>
        <dbReference type="SAM" id="MobiDB-lite"/>
    </source>
</evidence>
<feature type="region of interest" description="Disordered" evidence="1">
    <location>
        <begin position="60"/>
        <end position="119"/>
    </location>
</feature>
<evidence type="ECO:0000313" key="4">
    <source>
        <dbReference type="Proteomes" id="UP001550739"/>
    </source>
</evidence>
<feature type="compositionally biased region" description="Pro residues" evidence="1">
    <location>
        <begin position="377"/>
        <end position="391"/>
    </location>
</feature>
<evidence type="ECO:0000313" key="3">
    <source>
        <dbReference type="EMBL" id="MEU3785331.1"/>
    </source>
</evidence>
<feature type="domain" description="DUF6777" evidence="2">
    <location>
        <begin position="117"/>
        <end position="277"/>
    </location>
</feature>
<evidence type="ECO:0000259" key="2">
    <source>
        <dbReference type="Pfam" id="PF20568"/>
    </source>
</evidence>
<dbReference type="InterPro" id="IPR046704">
    <property type="entry name" value="DUF6777"/>
</dbReference>
<gene>
    <name evidence="3" type="ORF">AB0E89_33140</name>
</gene>
<feature type="compositionally biased region" description="Low complexity" evidence="1">
    <location>
        <begin position="92"/>
        <end position="110"/>
    </location>
</feature>
<comment type="caution">
    <text evidence="3">The sequence shown here is derived from an EMBL/GenBank/DDBJ whole genome shotgun (WGS) entry which is preliminary data.</text>
</comment>
<dbReference type="Proteomes" id="UP001550739">
    <property type="component" value="Unassembled WGS sequence"/>
</dbReference>
<protein>
    <submittedName>
        <fullName evidence="3">DUF6777 domain-containing protein</fullName>
    </submittedName>
</protein>
<dbReference type="RefSeq" id="WP_334583778.1">
    <property type="nucleotide sequence ID" value="NZ_JBEZVE010000020.1"/>
</dbReference>
<dbReference type="Pfam" id="PF20568">
    <property type="entry name" value="DUF6777"/>
    <property type="match status" value="1"/>
</dbReference>
<name>A0ABV2ZRY4_9ACTN</name>
<feature type="compositionally biased region" description="Polar residues" evidence="1">
    <location>
        <begin position="416"/>
        <end position="426"/>
    </location>
</feature>
<reference evidence="3 4" key="1">
    <citation type="submission" date="2024-06" db="EMBL/GenBank/DDBJ databases">
        <title>The Natural Products Discovery Center: Release of the First 8490 Sequenced Strains for Exploring Actinobacteria Biosynthetic Diversity.</title>
        <authorList>
            <person name="Kalkreuter E."/>
            <person name="Kautsar S.A."/>
            <person name="Yang D."/>
            <person name="Bader C.D."/>
            <person name="Teijaro C.N."/>
            <person name="Fluegel L."/>
            <person name="Davis C.M."/>
            <person name="Simpson J.R."/>
            <person name="Lauterbach L."/>
            <person name="Steele A.D."/>
            <person name="Gui C."/>
            <person name="Meng S."/>
            <person name="Li G."/>
            <person name="Viehrig K."/>
            <person name="Ye F."/>
            <person name="Su P."/>
            <person name="Kiefer A.F."/>
            <person name="Nichols A."/>
            <person name="Cepeda A.J."/>
            <person name="Yan W."/>
            <person name="Fan B."/>
            <person name="Jiang Y."/>
            <person name="Adhikari A."/>
            <person name="Zheng C.-J."/>
            <person name="Schuster L."/>
            <person name="Cowan T.M."/>
            <person name="Smanski M.J."/>
            <person name="Chevrette M.G."/>
            <person name="De Carvalho L.P.S."/>
            <person name="Shen B."/>
        </authorList>
    </citation>
    <scope>NUCLEOTIDE SEQUENCE [LARGE SCALE GENOMIC DNA]</scope>
    <source>
        <strain evidence="3 4">NPDC033843</strain>
    </source>
</reference>
<organism evidence="3 4">
    <name type="scientific">Streptomyces sp. 900129855</name>
    <dbReference type="NCBI Taxonomy" id="3155129"/>
    <lineage>
        <taxon>Bacteria</taxon>
        <taxon>Bacillati</taxon>
        <taxon>Actinomycetota</taxon>
        <taxon>Actinomycetes</taxon>
        <taxon>Kitasatosporales</taxon>
        <taxon>Streptomycetaceae</taxon>
        <taxon>Streptomyces</taxon>
    </lineage>
</organism>
<keyword evidence="4" id="KW-1185">Reference proteome</keyword>
<feature type="compositionally biased region" description="Pro residues" evidence="1">
    <location>
        <begin position="352"/>
        <end position="364"/>
    </location>
</feature>
<dbReference type="PRINTS" id="PR01217">
    <property type="entry name" value="PRICHEXTENSN"/>
</dbReference>
<feature type="compositionally biased region" description="Low complexity" evidence="1">
    <location>
        <begin position="305"/>
        <end position="323"/>
    </location>
</feature>
<feature type="region of interest" description="Disordered" evidence="1">
    <location>
        <begin position="1"/>
        <end position="33"/>
    </location>
</feature>
<feature type="compositionally biased region" description="Low complexity" evidence="1">
    <location>
        <begin position="331"/>
        <end position="351"/>
    </location>
</feature>
<feature type="region of interest" description="Disordered" evidence="1">
    <location>
        <begin position="276"/>
        <end position="426"/>
    </location>
</feature>
<proteinExistence type="predicted"/>
<accession>A0ABV2ZRY4</accession>
<feature type="compositionally biased region" description="Pro residues" evidence="1">
    <location>
        <begin position="1"/>
        <end position="16"/>
    </location>
</feature>